<organism evidence="1">
    <name type="scientific">marine sediment metagenome</name>
    <dbReference type="NCBI Taxonomy" id="412755"/>
    <lineage>
        <taxon>unclassified sequences</taxon>
        <taxon>metagenomes</taxon>
        <taxon>ecological metagenomes</taxon>
    </lineage>
</organism>
<dbReference type="EMBL" id="LAZR01000268">
    <property type="protein sequence ID" value="KKN78100.1"/>
    <property type="molecule type" value="Genomic_DNA"/>
</dbReference>
<proteinExistence type="predicted"/>
<reference evidence="1" key="1">
    <citation type="journal article" date="2015" name="Nature">
        <title>Complex archaea that bridge the gap between prokaryotes and eukaryotes.</title>
        <authorList>
            <person name="Spang A."/>
            <person name="Saw J.H."/>
            <person name="Jorgensen S.L."/>
            <person name="Zaremba-Niedzwiedzka K."/>
            <person name="Martijn J."/>
            <person name="Lind A.E."/>
            <person name="van Eijk R."/>
            <person name="Schleper C."/>
            <person name="Guy L."/>
            <person name="Ettema T.J."/>
        </authorList>
    </citation>
    <scope>NUCLEOTIDE SEQUENCE</scope>
</reference>
<sequence length="436" mass="46265">MVSGLPKFAQTIVRIAGDVFVKSAAPLEIQMGDTASADASGRWRTSEPKTVFDSKLLGSDKQPLFWDEALESGAGIASSTPTPAKPYLDIVSSDATAGVFTRQTFRRFNYQPGKSHYIEITGVLELASAVLTGCERRIGYFDDDNGIFFESDAGVIGVTVRSNDTGTPIDTTFTQANWNVDAMDGNGVSGLTVDFTKGLIFVFDFEWFSQGRVRFGIKFGNMIRYVHNFEVGNVLTTPWASTPNLPLRYQMITTADSGICSMRAICSAVISEGGTDDVGTVRHVSTGGAAVVTAVENTLYALVGLRLKSTHFGATVRMINNALQIQTAAEFIEWVLVWNPDIAGAFTYNGLANSAIEFALGATANVVTNGSVIAGGYLETGGGNQGGGSEQVALENALLLGASIIGTPDEIVLAARPIGGVSAVDVEGSLSWRETF</sequence>
<name>A0A0F9TA27_9ZZZZ</name>
<accession>A0A0F9TA27</accession>
<dbReference type="AlphaFoldDB" id="A0A0F9TA27"/>
<comment type="caution">
    <text evidence="1">The sequence shown here is derived from an EMBL/GenBank/DDBJ whole genome shotgun (WGS) entry which is preliminary data.</text>
</comment>
<protein>
    <submittedName>
        <fullName evidence="1">Uncharacterized protein</fullName>
    </submittedName>
</protein>
<gene>
    <name evidence="1" type="ORF">LCGC14_0353270</name>
</gene>
<evidence type="ECO:0000313" key="1">
    <source>
        <dbReference type="EMBL" id="KKN78100.1"/>
    </source>
</evidence>